<accession>A0ACB8DRJ2</accession>
<name>A0ACB8DRJ2_DERSI</name>
<reference evidence="1" key="1">
    <citation type="submission" date="2020-05" db="EMBL/GenBank/DDBJ databases">
        <title>Large-scale comparative analyses of tick genomes elucidate their genetic diversity and vector capacities.</title>
        <authorList>
            <person name="Jia N."/>
            <person name="Wang J."/>
            <person name="Shi W."/>
            <person name="Du L."/>
            <person name="Sun Y."/>
            <person name="Zhan W."/>
            <person name="Jiang J."/>
            <person name="Wang Q."/>
            <person name="Zhang B."/>
            <person name="Ji P."/>
            <person name="Sakyi L.B."/>
            <person name="Cui X."/>
            <person name="Yuan T."/>
            <person name="Jiang B."/>
            <person name="Yang W."/>
            <person name="Lam T.T.-Y."/>
            <person name="Chang Q."/>
            <person name="Ding S."/>
            <person name="Wang X."/>
            <person name="Zhu J."/>
            <person name="Ruan X."/>
            <person name="Zhao L."/>
            <person name="Wei J."/>
            <person name="Que T."/>
            <person name="Du C."/>
            <person name="Cheng J."/>
            <person name="Dai P."/>
            <person name="Han X."/>
            <person name="Huang E."/>
            <person name="Gao Y."/>
            <person name="Liu J."/>
            <person name="Shao H."/>
            <person name="Ye R."/>
            <person name="Li L."/>
            <person name="Wei W."/>
            <person name="Wang X."/>
            <person name="Wang C."/>
            <person name="Yang T."/>
            <person name="Huo Q."/>
            <person name="Li W."/>
            <person name="Guo W."/>
            <person name="Chen H."/>
            <person name="Zhou L."/>
            <person name="Ni X."/>
            <person name="Tian J."/>
            <person name="Zhou Y."/>
            <person name="Sheng Y."/>
            <person name="Liu T."/>
            <person name="Pan Y."/>
            <person name="Xia L."/>
            <person name="Li J."/>
            <person name="Zhao F."/>
            <person name="Cao W."/>
        </authorList>
    </citation>
    <scope>NUCLEOTIDE SEQUENCE</scope>
    <source>
        <strain evidence="1">Dsil-2018</strain>
    </source>
</reference>
<proteinExistence type="predicted"/>
<organism evidence="1 2">
    <name type="scientific">Dermacentor silvarum</name>
    <name type="common">Tick</name>
    <dbReference type="NCBI Taxonomy" id="543639"/>
    <lineage>
        <taxon>Eukaryota</taxon>
        <taxon>Metazoa</taxon>
        <taxon>Ecdysozoa</taxon>
        <taxon>Arthropoda</taxon>
        <taxon>Chelicerata</taxon>
        <taxon>Arachnida</taxon>
        <taxon>Acari</taxon>
        <taxon>Parasitiformes</taxon>
        <taxon>Ixodida</taxon>
        <taxon>Ixodoidea</taxon>
        <taxon>Ixodidae</taxon>
        <taxon>Rhipicephalinae</taxon>
        <taxon>Dermacentor</taxon>
    </lineage>
</organism>
<evidence type="ECO:0000313" key="2">
    <source>
        <dbReference type="Proteomes" id="UP000821865"/>
    </source>
</evidence>
<keyword evidence="2" id="KW-1185">Reference proteome</keyword>
<gene>
    <name evidence="1" type="ORF">HPB49_022577</name>
</gene>
<protein>
    <submittedName>
        <fullName evidence="1">Uncharacterized protein</fullName>
    </submittedName>
</protein>
<comment type="caution">
    <text evidence="1">The sequence shown here is derived from an EMBL/GenBank/DDBJ whole genome shotgun (WGS) entry which is preliminary data.</text>
</comment>
<sequence length="322" mass="35714">MQYGLTKMQVRSVAYQFATALNWKYQVSWEINKVAGRGWFMGFIHRHPELSLRSPEATSLGGETSFNKNNVDAFLSNLEGIYDPYKQTPERIYNCDKTGFTTAHNPPKIVAARGEKQIVQVTSADRGELLRQSKPSGQGHRRHLVAYTSSEVLERHRNFGATDGGDSATGKAWQQRSAVTSGISASGESSRPYTSGVPLPSRTVTDEYEVWSLEPRQEKSTHDSESGNGNVEDHSAGAVTSESQREMDLRSLADQRRVLELEVELARLKQTGSGCSRESGHAFAGRIVAASLGAILSVLRECFTNFYQRPRLRCGLSRLRTP</sequence>
<dbReference type="Proteomes" id="UP000821865">
    <property type="component" value="Chromosome 10"/>
</dbReference>
<evidence type="ECO:0000313" key="1">
    <source>
        <dbReference type="EMBL" id="KAH7974996.1"/>
    </source>
</evidence>
<dbReference type="EMBL" id="CM023479">
    <property type="protein sequence ID" value="KAH7974996.1"/>
    <property type="molecule type" value="Genomic_DNA"/>
</dbReference>